<organism evidence="2 3">
    <name type="scientific">Segatella copri</name>
    <dbReference type="NCBI Taxonomy" id="165179"/>
    <lineage>
        <taxon>Bacteria</taxon>
        <taxon>Pseudomonadati</taxon>
        <taxon>Bacteroidota</taxon>
        <taxon>Bacteroidia</taxon>
        <taxon>Bacteroidales</taxon>
        <taxon>Prevotellaceae</taxon>
        <taxon>Segatella</taxon>
    </lineage>
</organism>
<dbReference type="Proteomes" id="UP000284548">
    <property type="component" value="Unassembled WGS sequence"/>
</dbReference>
<keyword evidence="1" id="KW-1133">Transmembrane helix</keyword>
<protein>
    <submittedName>
        <fullName evidence="2">Uncharacterized protein</fullName>
    </submittedName>
</protein>
<reference evidence="2 3" key="1">
    <citation type="submission" date="2018-08" db="EMBL/GenBank/DDBJ databases">
        <title>A genome reference for cultivated species of the human gut microbiota.</title>
        <authorList>
            <person name="Zou Y."/>
            <person name="Xue W."/>
            <person name="Luo G."/>
        </authorList>
    </citation>
    <scope>NUCLEOTIDE SEQUENCE [LARGE SCALE GENOMIC DNA]</scope>
    <source>
        <strain evidence="2 3">AM16-54</strain>
    </source>
</reference>
<feature type="transmembrane region" description="Helical" evidence="1">
    <location>
        <begin position="7"/>
        <end position="28"/>
    </location>
</feature>
<gene>
    <name evidence="2" type="ORF">DW192_01140</name>
</gene>
<evidence type="ECO:0000313" key="2">
    <source>
        <dbReference type="EMBL" id="RHH85366.1"/>
    </source>
</evidence>
<keyword evidence="1" id="KW-0812">Transmembrane</keyword>
<evidence type="ECO:0000256" key="1">
    <source>
        <dbReference type="SAM" id="Phobius"/>
    </source>
</evidence>
<keyword evidence="1" id="KW-0472">Membrane</keyword>
<proteinExistence type="predicted"/>
<sequence>MSMDYMFCTLIIVAILVIINSTFIAYLYLSYKYKTIDKFFMAWVTSSTMILIMWFVEGLYLYLTN</sequence>
<dbReference type="AlphaFoldDB" id="A0A3R6EJZ5"/>
<name>A0A3R6EJZ5_9BACT</name>
<feature type="transmembrane region" description="Helical" evidence="1">
    <location>
        <begin position="40"/>
        <end position="63"/>
    </location>
</feature>
<evidence type="ECO:0000313" key="3">
    <source>
        <dbReference type="Proteomes" id="UP000284548"/>
    </source>
</evidence>
<accession>A0A3R6EJZ5</accession>
<comment type="caution">
    <text evidence="2">The sequence shown here is derived from an EMBL/GenBank/DDBJ whole genome shotgun (WGS) entry which is preliminary data.</text>
</comment>
<dbReference type="EMBL" id="QRKB01000001">
    <property type="protein sequence ID" value="RHH85366.1"/>
    <property type="molecule type" value="Genomic_DNA"/>
</dbReference>